<comment type="catalytic activity">
    <reaction evidence="6">
        <text>L-arginine + H(+) = agmatine + CO2</text>
        <dbReference type="Rhea" id="RHEA:17641"/>
        <dbReference type="ChEBI" id="CHEBI:15378"/>
        <dbReference type="ChEBI" id="CHEBI:16526"/>
        <dbReference type="ChEBI" id="CHEBI:32682"/>
        <dbReference type="ChEBI" id="CHEBI:58145"/>
        <dbReference type="EC" id="4.1.1.19"/>
    </reaction>
</comment>
<keyword evidence="4" id="KW-0456">Lyase</keyword>
<keyword evidence="5" id="KW-0670">Pyruvate</keyword>
<reference evidence="7 8" key="1">
    <citation type="journal article" date="2011" name="Science">
        <title>The Selaginella genome identifies genetic changes associated with the evolution of vascular plants.</title>
        <authorList>
            <person name="Banks J.A."/>
            <person name="Nishiyama T."/>
            <person name="Hasebe M."/>
            <person name="Bowman J.L."/>
            <person name="Gribskov M."/>
            <person name="dePamphilis C."/>
            <person name="Albert V.A."/>
            <person name="Aono N."/>
            <person name="Aoyama T."/>
            <person name="Ambrose B.A."/>
            <person name="Ashton N.W."/>
            <person name="Axtell M.J."/>
            <person name="Barker E."/>
            <person name="Barker M.S."/>
            <person name="Bennetzen J.L."/>
            <person name="Bonawitz N.D."/>
            <person name="Chapple C."/>
            <person name="Cheng C."/>
            <person name="Correa L.G."/>
            <person name="Dacre M."/>
            <person name="DeBarry J."/>
            <person name="Dreyer I."/>
            <person name="Elias M."/>
            <person name="Engstrom E.M."/>
            <person name="Estelle M."/>
            <person name="Feng L."/>
            <person name="Finet C."/>
            <person name="Floyd S.K."/>
            <person name="Frommer W.B."/>
            <person name="Fujita T."/>
            <person name="Gramzow L."/>
            <person name="Gutensohn M."/>
            <person name="Harholt J."/>
            <person name="Hattori M."/>
            <person name="Heyl A."/>
            <person name="Hirai T."/>
            <person name="Hiwatashi Y."/>
            <person name="Ishikawa M."/>
            <person name="Iwata M."/>
            <person name="Karol K.G."/>
            <person name="Koehler B."/>
            <person name="Kolukisaoglu U."/>
            <person name="Kubo M."/>
            <person name="Kurata T."/>
            <person name="Lalonde S."/>
            <person name="Li K."/>
            <person name="Li Y."/>
            <person name="Litt A."/>
            <person name="Lyons E."/>
            <person name="Manning G."/>
            <person name="Maruyama T."/>
            <person name="Michael T.P."/>
            <person name="Mikami K."/>
            <person name="Miyazaki S."/>
            <person name="Morinaga S."/>
            <person name="Murata T."/>
            <person name="Mueller-Roeber B."/>
            <person name="Nelson D.R."/>
            <person name="Obara M."/>
            <person name="Oguri Y."/>
            <person name="Olmstead R.G."/>
            <person name="Onodera N."/>
            <person name="Petersen B.L."/>
            <person name="Pils B."/>
            <person name="Prigge M."/>
            <person name="Rensing S.A."/>
            <person name="Riano-Pachon D.M."/>
            <person name="Roberts A.W."/>
            <person name="Sato Y."/>
            <person name="Scheller H.V."/>
            <person name="Schulz B."/>
            <person name="Schulz C."/>
            <person name="Shakirov E.V."/>
            <person name="Shibagaki N."/>
            <person name="Shinohara N."/>
            <person name="Shippen D.E."/>
            <person name="Soerensen I."/>
            <person name="Sotooka R."/>
            <person name="Sugimoto N."/>
            <person name="Sugita M."/>
            <person name="Sumikawa N."/>
            <person name="Tanurdzic M."/>
            <person name="Theissen G."/>
            <person name="Ulvskov P."/>
            <person name="Wakazuki S."/>
            <person name="Weng J.K."/>
            <person name="Willats W.W."/>
            <person name="Wipf D."/>
            <person name="Wolf P.G."/>
            <person name="Yang L."/>
            <person name="Zimmer A.D."/>
            <person name="Zhu Q."/>
            <person name="Mitros T."/>
            <person name="Hellsten U."/>
            <person name="Loque D."/>
            <person name="Otillar R."/>
            <person name="Salamov A."/>
            <person name="Schmutz J."/>
            <person name="Shapiro H."/>
            <person name="Lindquist E."/>
            <person name="Lucas S."/>
            <person name="Rokhsar D."/>
            <person name="Grigoriev I.V."/>
        </authorList>
    </citation>
    <scope>NUCLEOTIDE SEQUENCE [LARGE SCALE GENOMIC DNA]</scope>
</reference>
<evidence type="ECO:0000256" key="3">
    <source>
        <dbReference type="ARBA" id="ARBA00022793"/>
    </source>
</evidence>
<evidence type="ECO:0000313" key="7">
    <source>
        <dbReference type="EMBL" id="EFJ10764.1"/>
    </source>
</evidence>
<keyword evidence="3" id="KW-0210">Decarboxylase</keyword>
<dbReference type="EMBL" id="GL377652">
    <property type="protein sequence ID" value="EFJ10764.1"/>
    <property type="molecule type" value="Genomic_DNA"/>
</dbReference>
<dbReference type="Gramene" id="EFJ10764">
    <property type="protein sequence ID" value="EFJ10764"/>
    <property type="gene ID" value="SELMODRAFT_427040"/>
</dbReference>
<dbReference type="PANTHER" id="PTHR40438:SF1">
    <property type="entry name" value="PYRUVOYL-DEPENDENT ARGININE DECARBOXYLASE"/>
    <property type="match status" value="1"/>
</dbReference>
<dbReference type="InParanoid" id="D8SYB6"/>
<dbReference type="InterPro" id="IPR016105">
    <property type="entry name" value="Pyr-dep_his/arg-deCO2ase_sand"/>
</dbReference>
<evidence type="ECO:0000256" key="2">
    <source>
        <dbReference type="ARBA" id="ARBA00012426"/>
    </source>
</evidence>
<evidence type="ECO:0000256" key="1">
    <source>
        <dbReference type="ARBA" id="ARBA00001928"/>
    </source>
</evidence>
<evidence type="ECO:0000313" key="8">
    <source>
        <dbReference type="Proteomes" id="UP000001514"/>
    </source>
</evidence>
<gene>
    <name evidence="7" type="ORF">SELMODRAFT_427040</name>
</gene>
<name>D8SYB6_SELML</name>
<dbReference type="GO" id="GO:0008792">
    <property type="term" value="F:arginine decarboxylase activity"/>
    <property type="evidence" value="ECO:0007669"/>
    <property type="project" value="UniProtKB-EC"/>
</dbReference>
<evidence type="ECO:0000256" key="4">
    <source>
        <dbReference type="ARBA" id="ARBA00023239"/>
    </source>
</evidence>
<dbReference type="KEGG" id="smo:SELMODRAFT_427040"/>
<dbReference type="STRING" id="88036.D8SYB6"/>
<dbReference type="SFLD" id="SFLDS00055">
    <property type="entry name" value="Pyruvoyl-Dependent_Histidine/A"/>
    <property type="match status" value="1"/>
</dbReference>
<keyword evidence="8" id="KW-1185">Reference proteome</keyword>
<organism evidence="8">
    <name type="scientific">Selaginella moellendorffii</name>
    <name type="common">Spikemoss</name>
    <dbReference type="NCBI Taxonomy" id="88036"/>
    <lineage>
        <taxon>Eukaryota</taxon>
        <taxon>Viridiplantae</taxon>
        <taxon>Streptophyta</taxon>
        <taxon>Embryophyta</taxon>
        <taxon>Tracheophyta</taxon>
        <taxon>Lycopodiopsida</taxon>
        <taxon>Selaginellales</taxon>
        <taxon>Selaginellaceae</taxon>
        <taxon>Selaginella</taxon>
    </lineage>
</organism>
<dbReference type="EC" id="4.1.1.19" evidence="2"/>
<dbReference type="SUPFAM" id="SSF56271">
    <property type="entry name" value="Pyruvoyl-dependent histidine and arginine decarboxylases"/>
    <property type="match status" value="1"/>
</dbReference>
<dbReference type="HOGENOM" id="CLU_797873_0_0_1"/>
<protein>
    <recommendedName>
        <fullName evidence="2">arginine decarboxylase</fullName>
        <ecNumber evidence="2">4.1.1.19</ecNumber>
    </recommendedName>
</protein>
<dbReference type="AlphaFoldDB" id="D8SYB6"/>
<comment type="cofactor">
    <cofactor evidence="1">
        <name>pyruvate</name>
        <dbReference type="ChEBI" id="CHEBI:15361"/>
    </cofactor>
</comment>
<dbReference type="InterPro" id="IPR002724">
    <property type="entry name" value="Pyruvoyl-dep_arg_deCO2ase"/>
</dbReference>
<dbReference type="InterPro" id="IPR016104">
    <property type="entry name" value="Pyr-dep_his/arg-deCO2ase"/>
</dbReference>
<dbReference type="PANTHER" id="PTHR40438">
    <property type="entry name" value="PYRUVOYL-DEPENDENT ARGININE DECARBOXYLASE"/>
    <property type="match status" value="1"/>
</dbReference>
<evidence type="ECO:0000256" key="5">
    <source>
        <dbReference type="ARBA" id="ARBA00023317"/>
    </source>
</evidence>
<proteinExistence type="predicted"/>
<dbReference type="Gene3D" id="3.50.20.10">
    <property type="entry name" value="Pyruvoyl-Dependent Histidine Decarboxylase, subunit B"/>
    <property type="match status" value="1"/>
</dbReference>
<dbReference type="GO" id="GO:0006527">
    <property type="term" value="P:L-arginine catabolic process"/>
    <property type="evidence" value="ECO:0007669"/>
    <property type="project" value="InterPro"/>
</dbReference>
<dbReference type="SFLD" id="SFLDG01170">
    <property type="entry name" value="Pyruvoyl-dependent_arginine_de"/>
    <property type="match status" value="1"/>
</dbReference>
<dbReference type="Pfam" id="PF01862">
    <property type="entry name" value="PvlArgDC"/>
    <property type="match status" value="1"/>
</dbReference>
<evidence type="ECO:0000256" key="6">
    <source>
        <dbReference type="ARBA" id="ARBA00049309"/>
    </source>
</evidence>
<dbReference type="eggNOG" id="ENOG502R1WW">
    <property type="taxonomic scope" value="Eukaryota"/>
</dbReference>
<accession>D8SYB6</accession>
<dbReference type="Proteomes" id="UP000001514">
    <property type="component" value="Unassembled WGS sequence"/>
</dbReference>
<sequence>MDSKHNVQPLPKNLGLRHAHSREEAMKLNFMELVAGGHGVLFGSRIPKHYFMVKGFGQTDAGDGADPWETGSYDLALESAGIMDFNITQYSSVIPPESSKIEFHEAKPFFRHGAVMEAIMARTSIPLKTLDPQIRRKRDNAVIGGYAAEYSGHARESEARRILQKDLEGIFKRRFDQEDYEVFEEDFMIQESEAPGGYFGRNSSKSRRSGARNAWAFSMARTAGKDNLASDFMRFVNTSGHSWPLENRKPTPLMPPSTVVKAQMDALMRNDWPEEDSGIKTAFDFAMRPLPYQYDEIPDDKPRARAWDASARVLTCQEFIESFKYSSYVTMVNCLDWKVREELFKLLK</sequence>